<dbReference type="AlphaFoldDB" id="A0A3E4NDZ7"/>
<comment type="caution">
    <text evidence="2">The sequence shown here is derived from an EMBL/GenBank/DDBJ whole genome shotgun (WGS) entry which is preliminary data.</text>
</comment>
<sequence length="64" mass="7028">MGNSLKKQKEASLAANNTKKSKGERLGWKSISEYKTVSLKEIVGNGNRVNETNIPVNTSIRLVP</sequence>
<name>A0A3E4NDZ7_9BACE</name>
<evidence type="ECO:0000256" key="1">
    <source>
        <dbReference type="SAM" id="MobiDB-lite"/>
    </source>
</evidence>
<dbReference type="EMBL" id="QSQU01000016">
    <property type="protein sequence ID" value="RGK61797.1"/>
    <property type="molecule type" value="Genomic_DNA"/>
</dbReference>
<organism evidence="2 3">
    <name type="scientific">Bacteroides xylanisolvens</name>
    <dbReference type="NCBI Taxonomy" id="371601"/>
    <lineage>
        <taxon>Bacteria</taxon>
        <taxon>Pseudomonadati</taxon>
        <taxon>Bacteroidota</taxon>
        <taxon>Bacteroidia</taxon>
        <taxon>Bacteroidales</taxon>
        <taxon>Bacteroidaceae</taxon>
        <taxon>Bacteroides</taxon>
    </lineage>
</organism>
<dbReference type="RefSeq" id="WP_117684039.1">
    <property type="nucleotide sequence ID" value="NZ_AP031409.1"/>
</dbReference>
<protein>
    <submittedName>
        <fullName evidence="2">Uncharacterized protein</fullName>
    </submittedName>
</protein>
<gene>
    <name evidence="2" type="ORF">DXD03_12350</name>
</gene>
<dbReference type="Proteomes" id="UP000261210">
    <property type="component" value="Unassembled WGS sequence"/>
</dbReference>
<evidence type="ECO:0000313" key="3">
    <source>
        <dbReference type="Proteomes" id="UP000261210"/>
    </source>
</evidence>
<proteinExistence type="predicted"/>
<accession>A0A3E4NDZ7</accession>
<reference evidence="2 3" key="1">
    <citation type="submission" date="2018-08" db="EMBL/GenBank/DDBJ databases">
        <title>A genome reference for cultivated species of the human gut microbiota.</title>
        <authorList>
            <person name="Zou Y."/>
            <person name="Xue W."/>
            <person name="Luo G."/>
        </authorList>
    </citation>
    <scope>NUCLEOTIDE SEQUENCE [LARGE SCALE GENOMIC DNA]</scope>
    <source>
        <strain evidence="2 3">TF10-34</strain>
    </source>
</reference>
<feature type="region of interest" description="Disordered" evidence="1">
    <location>
        <begin position="1"/>
        <end position="26"/>
    </location>
</feature>
<evidence type="ECO:0000313" key="2">
    <source>
        <dbReference type="EMBL" id="RGK61797.1"/>
    </source>
</evidence>